<accession>A0A0J1B9T7</accession>
<proteinExistence type="predicted"/>
<evidence type="ECO:0000313" key="1">
    <source>
        <dbReference type="EMBL" id="KLT44624.1"/>
    </source>
</evidence>
<protein>
    <submittedName>
        <fullName evidence="1">Uncharacterized protein</fullName>
    </submittedName>
</protein>
<sequence length="333" mass="37085">MSEQRPTQVASGSSQPAITQGILFGESVVLIFLGPVIDHLAYPHIIDSVLAHADVKLLLRFRQTATKYSARCIQAIGSHLIVGSTNSSPLVLTSSRGPLPRLSGLSPISYAEIERRIDNSQWLYTHCRILDFHGHTGAKCPPSFIGALTSLRALRIILVQDLYTNHGLDNLTIPTLVVFGPLPGYDRSYHRLYLWEGPYLPKSHKLAWVVTALSKRVRSGPLTFPFDVPTSVVLHLRHFRLFFQVFSKPDDTLACLGMIVHEILRRHASTTVKVVELEAIAFNNGSGPDLDECKAGLLRIVDQYTSRLVFMTSPEYCAEYGAEQYCIETCEKL</sequence>
<reference evidence="1 2" key="1">
    <citation type="submission" date="2015-03" db="EMBL/GenBank/DDBJ databases">
        <title>Genomics and transcriptomics of the oil-accumulating basidiomycete yeast T. oleaginosus allow insights into substrate utilization and the diverse evolutionary trajectories of mating systems in fungi.</title>
        <authorList>
            <consortium name="DOE Joint Genome Institute"/>
            <person name="Kourist R."/>
            <person name="Kracht O."/>
            <person name="Bracharz F."/>
            <person name="Lipzen A."/>
            <person name="Nolan M."/>
            <person name="Ohm R."/>
            <person name="Grigoriev I."/>
            <person name="Sun S."/>
            <person name="Heitman J."/>
            <person name="Bruck T."/>
            <person name="Nowrousian M."/>
        </authorList>
    </citation>
    <scope>NUCLEOTIDE SEQUENCE [LARGE SCALE GENOMIC DNA]</scope>
    <source>
        <strain evidence="1 2">IBC0246</strain>
    </source>
</reference>
<dbReference type="GeneID" id="28985775"/>
<evidence type="ECO:0000313" key="2">
    <source>
        <dbReference type="Proteomes" id="UP000053611"/>
    </source>
</evidence>
<organism evidence="1 2">
    <name type="scientific">Cutaneotrichosporon oleaginosum</name>
    <dbReference type="NCBI Taxonomy" id="879819"/>
    <lineage>
        <taxon>Eukaryota</taxon>
        <taxon>Fungi</taxon>
        <taxon>Dikarya</taxon>
        <taxon>Basidiomycota</taxon>
        <taxon>Agaricomycotina</taxon>
        <taxon>Tremellomycetes</taxon>
        <taxon>Trichosporonales</taxon>
        <taxon>Trichosporonaceae</taxon>
        <taxon>Cutaneotrichosporon</taxon>
    </lineage>
</organism>
<dbReference type="RefSeq" id="XP_018281115.1">
    <property type="nucleotide sequence ID" value="XM_018425172.1"/>
</dbReference>
<keyword evidence="2" id="KW-1185">Reference proteome</keyword>
<dbReference type="AlphaFoldDB" id="A0A0J1B9T7"/>
<name>A0A0J1B9T7_9TREE</name>
<dbReference type="EMBL" id="KQ087185">
    <property type="protein sequence ID" value="KLT44624.1"/>
    <property type="molecule type" value="Genomic_DNA"/>
</dbReference>
<gene>
    <name evidence="1" type="ORF">CC85DRAFT_300176</name>
</gene>
<dbReference type="Proteomes" id="UP000053611">
    <property type="component" value="Unassembled WGS sequence"/>
</dbReference>